<organism evidence="1 2">
    <name type="scientific">Companilactobacillus mindensis DSM 14500</name>
    <dbReference type="NCBI Taxonomy" id="1423770"/>
    <lineage>
        <taxon>Bacteria</taxon>
        <taxon>Bacillati</taxon>
        <taxon>Bacillota</taxon>
        <taxon>Bacilli</taxon>
        <taxon>Lactobacillales</taxon>
        <taxon>Lactobacillaceae</taxon>
        <taxon>Companilactobacillus</taxon>
    </lineage>
</organism>
<dbReference type="AlphaFoldDB" id="A0A0R1QJ39"/>
<protein>
    <recommendedName>
        <fullName evidence="3">Adenylylsulfate kinase</fullName>
    </recommendedName>
</protein>
<dbReference type="Gene3D" id="3.40.50.300">
    <property type="entry name" value="P-loop containing nucleotide triphosphate hydrolases"/>
    <property type="match status" value="1"/>
</dbReference>
<dbReference type="InterPro" id="IPR027417">
    <property type="entry name" value="P-loop_NTPase"/>
</dbReference>
<proteinExistence type="predicted"/>
<evidence type="ECO:0000313" key="1">
    <source>
        <dbReference type="EMBL" id="KRL44561.1"/>
    </source>
</evidence>
<name>A0A0R1QJ39_9LACO</name>
<sequence>MVIVVSGLTASGKTTLVQAMHDTLSDSTVISYDDYSIDALPSAPPIDLPLSKTVDQYDLSNLMKDFLKAKNHYNYILMDFPFGYKHPTLRPYIDKVIYVKTPLDVCFARQIIRDYSDKTINDAVNWSKTYLNFARPIFLDYENFIAGEVDLTIDGLLPIDQKVTLATNFLN</sequence>
<dbReference type="PATRIC" id="fig|1423770.3.peg.2183"/>
<accession>A0A0R1QJ39</accession>
<keyword evidence="2" id="KW-1185">Reference proteome</keyword>
<dbReference type="OrthoDB" id="6291705at2"/>
<gene>
    <name evidence="1" type="ORF">FD29_GL002126</name>
</gene>
<dbReference type="STRING" id="1423770.FD29_GL002126"/>
<dbReference type="SUPFAM" id="SSF52540">
    <property type="entry name" value="P-loop containing nucleoside triphosphate hydrolases"/>
    <property type="match status" value="1"/>
</dbReference>
<comment type="caution">
    <text evidence="1">The sequence shown here is derived from an EMBL/GenBank/DDBJ whole genome shotgun (WGS) entry which is preliminary data.</text>
</comment>
<evidence type="ECO:0008006" key="3">
    <source>
        <dbReference type="Google" id="ProtNLM"/>
    </source>
</evidence>
<evidence type="ECO:0000313" key="2">
    <source>
        <dbReference type="Proteomes" id="UP000050872"/>
    </source>
</evidence>
<reference evidence="1 2" key="1">
    <citation type="journal article" date="2015" name="Genome Announc.">
        <title>Expanding the biotechnology potential of lactobacilli through comparative genomics of 213 strains and associated genera.</title>
        <authorList>
            <person name="Sun Z."/>
            <person name="Harris H.M."/>
            <person name="McCann A."/>
            <person name="Guo C."/>
            <person name="Argimon S."/>
            <person name="Zhang W."/>
            <person name="Yang X."/>
            <person name="Jeffery I.B."/>
            <person name="Cooney J.C."/>
            <person name="Kagawa T.F."/>
            <person name="Liu W."/>
            <person name="Song Y."/>
            <person name="Salvetti E."/>
            <person name="Wrobel A."/>
            <person name="Rasinkangas P."/>
            <person name="Parkhill J."/>
            <person name="Rea M.C."/>
            <person name="O'Sullivan O."/>
            <person name="Ritari J."/>
            <person name="Douillard F.P."/>
            <person name="Paul Ross R."/>
            <person name="Yang R."/>
            <person name="Briner A.E."/>
            <person name="Felis G.E."/>
            <person name="de Vos W.M."/>
            <person name="Barrangou R."/>
            <person name="Klaenhammer T.R."/>
            <person name="Caufield P.W."/>
            <person name="Cui Y."/>
            <person name="Zhang H."/>
            <person name="O'Toole P.W."/>
        </authorList>
    </citation>
    <scope>NUCLEOTIDE SEQUENCE [LARGE SCALE GENOMIC DNA]</scope>
    <source>
        <strain evidence="1 2">DSM 14500</strain>
    </source>
</reference>
<dbReference type="EMBL" id="AZEZ01000039">
    <property type="protein sequence ID" value="KRL44561.1"/>
    <property type="molecule type" value="Genomic_DNA"/>
</dbReference>
<dbReference type="Proteomes" id="UP000050872">
    <property type="component" value="Unassembled WGS sequence"/>
</dbReference>